<organism evidence="8 9">
    <name type="scientific">Helicobacter cinaedi CCUG 18818 = ATCC BAA-847</name>
    <dbReference type="NCBI Taxonomy" id="537971"/>
    <lineage>
        <taxon>Bacteria</taxon>
        <taxon>Pseudomonadati</taxon>
        <taxon>Campylobacterota</taxon>
        <taxon>Epsilonproteobacteria</taxon>
        <taxon>Campylobacterales</taxon>
        <taxon>Helicobacteraceae</taxon>
        <taxon>Helicobacter</taxon>
    </lineage>
</organism>
<evidence type="ECO:0000256" key="3">
    <source>
        <dbReference type="ARBA" id="ARBA00022777"/>
    </source>
</evidence>
<dbReference type="Pfam" id="PF02769">
    <property type="entry name" value="AIRS_C"/>
    <property type="match status" value="1"/>
</dbReference>
<keyword evidence="1 8" id="KW-0808">Transferase</keyword>
<dbReference type="CDD" id="cd02195">
    <property type="entry name" value="SelD"/>
    <property type="match status" value="1"/>
</dbReference>
<accession>A0ABN0BBA3</accession>
<name>A0ABN0BBA3_9HELI</name>
<feature type="domain" description="PurM-like C-terminal" evidence="7">
    <location>
        <begin position="153"/>
        <end position="344"/>
    </location>
</feature>
<keyword evidence="3" id="KW-0418">Kinase</keyword>
<dbReference type="Gene3D" id="3.90.650.10">
    <property type="entry name" value="PurM-like C-terminal domain"/>
    <property type="match status" value="1"/>
</dbReference>
<keyword evidence="5" id="KW-0711">Selenium</keyword>
<keyword evidence="4" id="KW-0067">ATP-binding</keyword>
<gene>
    <name evidence="8" type="primary">selD</name>
    <name evidence="8" type="ORF">HCCG_01413</name>
</gene>
<dbReference type="PANTHER" id="PTHR10256:SF0">
    <property type="entry name" value="INACTIVE SELENIDE, WATER DIKINASE-LIKE PROTEIN-RELATED"/>
    <property type="match status" value="1"/>
</dbReference>
<dbReference type="SUPFAM" id="SSF56042">
    <property type="entry name" value="PurM C-terminal domain-like"/>
    <property type="match status" value="1"/>
</dbReference>
<dbReference type="PIRSF" id="PIRSF036407">
    <property type="entry name" value="Selenphspht_syn"/>
    <property type="match status" value="1"/>
</dbReference>
<dbReference type="InterPro" id="IPR004536">
    <property type="entry name" value="SPS/SelD"/>
</dbReference>
<feature type="domain" description="PurM-like N-terminal" evidence="6">
    <location>
        <begin position="32"/>
        <end position="141"/>
    </location>
</feature>
<evidence type="ECO:0000313" key="9">
    <source>
        <dbReference type="Proteomes" id="UP000005755"/>
    </source>
</evidence>
<evidence type="ECO:0000256" key="1">
    <source>
        <dbReference type="ARBA" id="ARBA00022679"/>
    </source>
</evidence>
<feature type="non-terminal residue" evidence="8">
    <location>
        <position position="1"/>
    </location>
</feature>
<dbReference type="PANTHER" id="PTHR10256">
    <property type="entry name" value="SELENIDE, WATER DIKINASE"/>
    <property type="match status" value="1"/>
</dbReference>
<evidence type="ECO:0000313" key="8">
    <source>
        <dbReference type="EMBL" id="EFR46866.1"/>
    </source>
</evidence>
<keyword evidence="2" id="KW-0547">Nucleotide-binding</keyword>
<protein>
    <submittedName>
        <fullName evidence="8">Selenide, water dikinase</fullName>
        <ecNumber evidence="8">2.7.9.3</ecNumber>
    </submittedName>
</protein>
<evidence type="ECO:0000259" key="6">
    <source>
        <dbReference type="Pfam" id="PF00586"/>
    </source>
</evidence>
<reference evidence="9" key="1">
    <citation type="journal article" date="2014" name="Genome Announc.">
        <title>Draft genome sequences of six enterohepatic helicobacter species isolated from humans and one from rhesus macaques.</title>
        <authorList>
            <person name="Shen Z."/>
            <person name="Sheh A."/>
            <person name="Young S.K."/>
            <person name="Abouelliel A."/>
            <person name="Ward D.V."/>
            <person name="Earl A.M."/>
            <person name="Fox J.G."/>
        </authorList>
    </citation>
    <scope>NUCLEOTIDE SEQUENCE [LARGE SCALE GENOMIC DNA]</scope>
    <source>
        <strain evidence="9">CCUG 18818</strain>
    </source>
</reference>
<dbReference type="Proteomes" id="UP000005755">
    <property type="component" value="Unassembled WGS sequence"/>
</dbReference>
<sequence length="347" mass="37891">AAKVGLEDLSQISSQLTQKPSPLLLAGFENNEDCGVILYNENDEYAMLSSVDFITPVVDDPYIYGQIAAANALSDIFAMGGIAKSALNLLMWDSTHFDVKVANAILKGGLDKITESGALLLGGHTIKDTEQKYGLSVNGVVHKNRIWRNNTAREGDVLVLTKPLGSGILTTAIKARMLHNQEEVIKSMAMLNLYAMQVAQNYEIHACTDITGFGLIGHALEMCRANMIKKSSYPLPDSTQNSPYDKSILFYTTQIPLFENTKELSKMGIVPGGSYENKNALSHQVQIQSQIDDDIFYYDAQTSGGLLFALPFAQAKAFAYDLRKAGIAYANIVGEILPKREKAIILG</sequence>
<dbReference type="GO" id="GO:0004756">
    <property type="term" value="F:selenide, water dikinase activity"/>
    <property type="evidence" value="ECO:0007669"/>
    <property type="project" value="UniProtKB-EC"/>
</dbReference>
<dbReference type="Pfam" id="PF00586">
    <property type="entry name" value="AIRS"/>
    <property type="match status" value="1"/>
</dbReference>
<proteinExistence type="predicted"/>
<dbReference type="InterPro" id="IPR016188">
    <property type="entry name" value="PurM-like_N"/>
</dbReference>
<dbReference type="EMBL" id="DS990392">
    <property type="protein sequence ID" value="EFR46866.1"/>
    <property type="molecule type" value="Genomic_DNA"/>
</dbReference>
<dbReference type="NCBIfam" id="TIGR00476">
    <property type="entry name" value="selD"/>
    <property type="match status" value="1"/>
</dbReference>
<evidence type="ECO:0000259" key="7">
    <source>
        <dbReference type="Pfam" id="PF02769"/>
    </source>
</evidence>
<dbReference type="SUPFAM" id="SSF55326">
    <property type="entry name" value="PurM N-terminal domain-like"/>
    <property type="match status" value="1"/>
</dbReference>
<evidence type="ECO:0000256" key="2">
    <source>
        <dbReference type="ARBA" id="ARBA00022741"/>
    </source>
</evidence>
<dbReference type="Gene3D" id="3.30.1330.10">
    <property type="entry name" value="PurM-like, N-terminal domain"/>
    <property type="match status" value="1"/>
</dbReference>
<dbReference type="InterPro" id="IPR036921">
    <property type="entry name" value="PurM-like_N_sf"/>
</dbReference>
<dbReference type="EC" id="2.7.9.3" evidence="8"/>
<keyword evidence="9" id="KW-1185">Reference proteome</keyword>
<evidence type="ECO:0000256" key="5">
    <source>
        <dbReference type="ARBA" id="ARBA00023266"/>
    </source>
</evidence>
<evidence type="ECO:0000256" key="4">
    <source>
        <dbReference type="ARBA" id="ARBA00022840"/>
    </source>
</evidence>
<dbReference type="InterPro" id="IPR036676">
    <property type="entry name" value="PurM-like_C_sf"/>
</dbReference>
<dbReference type="InterPro" id="IPR010918">
    <property type="entry name" value="PurM-like_C_dom"/>
</dbReference>